<dbReference type="Pfam" id="PF14222">
    <property type="entry name" value="MOR2-PAG1_N"/>
    <property type="match status" value="2"/>
</dbReference>
<evidence type="ECO:0000313" key="4">
    <source>
        <dbReference type="Proteomes" id="UP001139887"/>
    </source>
</evidence>
<evidence type="ECO:0000259" key="2">
    <source>
        <dbReference type="Pfam" id="PF14222"/>
    </source>
</evidence>
<name>A0A9W8IGI9_9FUNG</name>
<feature type="compositionally biased region" description="Low complexity" evidence="1">
    <location>
        <begin position="1624"/>
        <end position="1633"/>
    </location>
</feature>
<feature type="compositionally biased region" description="Low complexity" evidence="1">
    <location>
        <begin position="1660"/>
        <end position="1670"/>
    </location>
</feature>
<feature type="domain" description="Cell morphogenesis protein N-terminal" evidence="2">
    <location>
        <begin position="864"/>
        <end position="964"/>
    </location>
</feature>
<feature type="compositionally biased region" description="Basic residues" evidence="1">
    <location>
        <begin position="2846"/>
        <end position="2855"/>
    </location>
</feature>
<dbReference type="InterPro" id="IPR039867">
    <property type="entry name" value="Furry/Tao3/Mor2"/>
</dbReference>
<feature type="compositionally biased region" description="Polar residues" evidence="1">
    <location>
        <begin position="2929"/>
        <end position="2943"/>
    </location>
</feature>
<organism evidence="3 4">
    <name type="scientific">Coemansia brasiliensis</name>
    <dbReference type="NCBI Taxonomy" id="2650707"/>
    <lineage>
        <taxon>Eukaryota</taxon>
        <taxon>Fungi</taxon>
        <taxon>Fungi incertae sedis</taxon>
        <taxon>Zoopagomycota</taxon>
        <taxon>Kickxellomycotina</taxon>
        <taxon>Kickxellomycetes</taxon>
        <taxon>Kickxellales</taxon>
        <taxon>Kickxellaceae</taxon>
        <taxon>Coemansia</taxon>
    </lineage>
</organism>
<dbReference type="EMBL" id="JANBUW010000021">
    <property type="protein sequence ID" value="KAJ2850908.1"/>
    <property type="molecule type" value="Genomic_DNA"/>
</dbReference>
<feature type="region of interest" description="Disordered" evidence="1">
    <location>
        <begin position="1614"/>
        <end position="1682"/>
    </location>
</feature>
<feature type="compositionally biased region" description="Polar residues" evidence="1">
    <location>
        <begin position="3248"/>
        <end position="3269"/>
    </location>
</feature>
<comment type="caution">
    <text evidence="3">The sequence shown here is derived from an EMBL/GenBank/DDBJ whole genome shotgun (WGS) entry which is preliminary data.</text>
</comment>
<proteinExistence type="predicted"/>
<dbReference type="GO" id="GO:0030427">
    <property type="term" value="C:site of polarized growth"/>
    <property type="evidence" value="ECO:0007669"/>
    <property type="project" value="TreeGrafter"/>
</dbReference>
<dbReference type="PANTHER" id="PTHR12295:SF30">
    <property type="entry name" value="PROTEIN FURRY"/>
    <property type="match status" value="1"/>
</dbReference>
<feature type="domain" description="Cell morphogenesis protein N-terminal" evidence="2">
    <location>
        <begin position="287"/>
        <end position="645"/>
    </location>
</feature>
<dbReference type="Proteomes" id="UP001139887">
    <property type="component" value="Unassembled WGS sequence"/>
</dbReference>
<feature type="compositionally biased region" description="Low complexity" evidence="1">
    <location>
        <begin position="80"/>
        <end position="89"/>
    </location>
</feature>
<feature type="region of interest" description="Disordered" evidence="1">
    <location>
        <begin position="3248"/>
        <end position="3275"/>
    </location>
</feature>
<keyword evidence="4" id="KW-1185">Reference proteome</keyword>
<dbReference type="PANTHER" id="PTHR12295">
    <property type="entry name" value="FURRY-RELATED"/>
    <property type="match status" value="1"/>
</dbReference>
<feature type="region of interest" description="Disordered" evidence="1">
    <location>
        <begin position="1202"/>
        <end position="1225"/>
    </location>
</feature>
<accession>A0A9W8IGI9</accession>
<dbReference type="OrthoDB" id="6287725at2759"/>
<evidence type="ECO:0000256" key="1">
    <source>
        <dbReference type="SAM" id="MobiDB-lite"/>
    </source>
</evidence>
<dbReference type="InterPro" id="IPR025614">
    <property type="entry name" value="Cell_morpho_N"/>
</dbReference>
<evidence type="ECO:0000313" key="3">
    <source>
        <dbReference type="EMBL" id="KAJ2850908.1"/>
    </source>
</evidence>
<feature type="region of interest" description="Disordered" evidence="1">
    <location>
        <begin position="1"/>
        <end position="55"/>
    </location>
</feature>
<protein>
    <submittedName>
        <fullName evidence="3">Cell morphogenesis protein PAG1</fullName>
    </submittedName>
</protein>
<feature type="compositionally biased region" description="Low complexity" evidence="1">
    <location>
        <begin position="2867"/>
        <end position="2880"/>
    </location>
</feature>
<reference evidence="3" key="1">
    <citation type="submission" date="2022-07" db="EMBL/GenBank/DDBJ databases">
        <title>Phylogenomic reconstructions and comparative analyses of Kickxellomycotina fungi.</title>
        <authorList>
            <person name="Reynolds N.K."/>
            <person name="Stajich J.E."/>
            <person name="Barry K."/>
            <person name="Grigoriev I.V."/>
            <person name="Crous P."/>
            <person name="Smith M.E."/>
        </authorList>
    </citation>
    <scope>NUCLEOTIDE SEQUENCE</scope>
    <source>
        <strain evidence="3">NRRL 1566</strain>
    </source>
</reference>
<dbReference type="GO" id="GO:0005938">
    <property type="term" value="C:cell cortex"/>
    <property type="evidence" value="ECO:0007669"/>
    <property type="project" value="TreeGrafter"/>
</dbReference>
<feature type="region of interest" description="Disordered" evidence="1">
    <location>
        <begin position="67"/>
        <end position="116"/>
    </location>
</feature>
<feature type="region of interest" description="Disordered" evidence="1">
    <location>
        <begin position="2814"/>
        <end position="2952"/>
    </location>
</feature>
<gene>
    <name evidence="3" type="primary">TAO3_2</name>
    <name evidence="3" type="ORF">IWW36_001534</name>
</gene>
<feature type="region of interest" description="Disordered" evidence="1">
    <location>
        <begin position="2487"/>
        <end position="2570"/>
    </location>
</feature>
<dbReference type="GO" id="GO:0000902">
    <property type="term" value="P:cell morphogenesis"/>
    <property type="evidence" value="ECO:0007669"/>
    <property type="project" value="InterPro"/>
</dbReference>
<feature type="region of interest" description="Disordered" evidence="1">
    <location>
        <begin position="1456"/>
        <end position="1491"/>
    </location>
</feature>
<sequence length="3292" mass="353254">MTASANEPDNNGGGAKREPRPNPFGNYSLLEAQQSTRPSRLGGSSSNNSGCPPVRASPFANYSFKEAQQNGLAPPSPTTSAYGSSVANSNGGGSQSAGEKAFASETQQQAAGSGTREAFMLSADNASADNTAHLRRASEISQTPMHFSSVFGPEMGSGFSQRSGYSAAAMSIEQYAIRTLYEEFRDRAAGKIDTIVELRLDREPNLAKYLQPGADSIFDRTLEKLGVMARRRPRVIIELLLVWRKATIDAAEEDPLDAPGLGGLSEAARRHQHQSAALSRAHYIVRERKSLVSVYILCRALGAVVEQLDASHLEGDLGDRLEELVFGQVKQVNPANLRRSQNRREIQDLYAQLIGRISQIRFLSMSDRFIAELERIPMVSSGSDERIVELLHNMRFIKLRVYPIDALEESSAFLLSCAKFYSRTSGSLRLKHAWATLLTELLMPIAAVVDVEVNLPELVQAIDIIYAKAMKMAAKVRHVTVAFPLVAATLCISRRETFHQRWLSLLEYCIQRLKDKQFRRVSMDAILRMLWVYLFRYPEANNVVLRRIDSLSRIFFPATKLHAWPKTVPPSAFVYFLVCAACYNFEFAMRQMLQNMLQVDSGWPGTTRDIGDAGPILDTLNPARVALAFQALVSVAAIVSKDAASTTSAATAAAAGGASGIGDGIGGGFSTTAALGGSGDGSSGAAVLIRPPFPGVSQLSGLDVFAAEHQLQSKEKGISSKRAKSSRAGDIVRGSEIAIINPDILPDNISNALTTAISVVSRYCSVLNPVFGRYLLADERLWRHSCSIPLFSSTVLIGSAFSSENTALATHGLSRDLKTASSQAAGAASGSLVGVSASPAAGSSSLANTAMTKSASDEANDWYHLDEASGSVAAGGDNAVSSSNSLTSSLQEAAEAARRTAPSYSSDRQAYVDLMTAYVRNMPRAQLFWEQIGSQKLVETLVQNVLHIDQELAAESRACLLDLLCPPSLLISESGSNSKPSMFANQTERLTGITQAVVCATQLLRATDERYSAVLIAGIFTRDARSNMSLAQPGDPLTDTPGLWPYCLSQSSADGATSSSRRRFAHATNLSTASAASNGLVLPQLLSDYSGRHCAEGTSAQSNARDDHMIRHTYSSSGQLGSADESDIDAGQSSGASAAAAAAAIAAALDAKSRHETSSVSEPTACELNGGFLHMYLDLIHFLEISLHEFLTQDGGFRDGLSMQADSDDNVADAGPEADPSEEPTIGDRNLVEWAKLVSAIEANAVAMLCSSNAQVRHLAVDVLYQAGILRRILASYEPVPQLGQSWLFRNCDSAYEVLNMPVPPRQQDSLPEPLNEFWNVPFGSEPDSNIRSKPTQNFSLARAAAGTSEYDVQLWSTYFPVFIRRASAQIPYVMLVSRALVCQRLYQMQPLMTQYSDASVRALGLRTVDAKAGSNLVRIDLVSAFGSLFLFAVVSLPSSNDFSLASNRLGDSASGYRSPRNNVAGNNSSVTLGNTSSGGNSVLTGNASSSGRSRLAKSIARKLAPLKSNSRGSRQEQGAGLASISQLVRVAGVMLRSDNAPLRQLISYALSSTPETHLHELMQELRPLADALLDDGPAQTAHRNYLHVSNNAAAGNSSTGLLISSLSHHYHGLTNSPGGGSAVGSSSPKPAGQLAPQASKRRMAKAGSGSRVRDGGLGSDSEAASDSGATGQARSGRRANSFDAAAVSSALSAKKPGENAQSEADSSSANVAAVNAGAAGVGGASTTAVQIQRRRRRLLRLSLAQIYKHVSRQLDATNSQGRALWQDENVLGQMVAYIRETKTFLADGAVQWEWEHQPLRAHFCGLVEGLYYFMSSGVCTDDSNGDIETAKHSGARGVPKTSMFTHETRNGLYQLFERWCGLGRFAESARESQSRMIGSAIDHIKDSTERESMAVVLETEHRMLERAALRAMAVLCRSGCLQQTDGEKGTAEPSSEADGPREKAALFAWVSDALAGDDMRVQLIGQNAIKWTILADVRDTAMMRVVIQLAYGIKAAISSFASADTAMANVPHASNNTSGLGLMLGINGNDGLSKRRVPSDAVTTSAALTNESVLLGYLQALTAVLAPSFQQSKLKTLVISNSNDSGNISTGRAISQTYVGLLLPLALFHLQSSQRRVRRQALVLLRTLCVHTADACLGRLDELGPSIVSDIPAIALSAVEKLSEVVATALAAHTGTVIEEVVRQVHTQRALDRQRTDLLRSVLQPWLCNVDLAAVNIAGDELEWRLEPIALDRDSVRVLRCMLFLTVCTGAENLAGMQGLWMALVERGIGHGANLWLVVRYLTALLVRSWSATLLNISRRIAVFMSRSSQGEQLVRLFIDEAVRPGATAPLNIPDDVDIVMDVLADEAWADQISHLLSGQGQRLVSTGGLAMFYLSAISYEQPQLLAEHRQLSIVPGALFMLAHPERWVRNSARMVLVNLVAAERAACGDATALVNETVHYLLTVLRSNECLRGFGNVEESTSLDSEATSGSDEFLPSKWASEALVPNHDTFGGSSASERRRSASLGPLDASEEIEELSKEATDSSLVADAADMPAMDIPHSESPSKSSRSPPSAFQRRSSLGRRSADAGTPIDSRALLQRFVGQQSRLFERRFAGCAQEWANVAVQWAMQCPVRAQASLALQTFGMLVAEARQGRLEILPTRVMVLRLIDRLSNVVGDASEDVAAFSTTVVAALRQAAALVARVSSEDSEMVADLLAASLTLMRTCQDAGIFSMALSIFERMFRLETVAADEKRFRSLTAMRAGELASDGYQSALLRGLEFAVCRGRCLMLLRETLSFDLAAAGAAVHPMLALAVHLPAIIDDTLRTAAEAQRAVRDATGPADLKMPNDSELTTPGRASELGKTGRRTHRSNYRRAPPPPGAAISGFGSSLGLMFGGSRDNSAAAPPSMGASESQSSLGSPRRQLFKRRRPPMSSQAKDGKAEDSINDTTGESEQLGTKASTAEIHGSHQPSVYGSEAYEKYIMFVDECALSLQTKGHSRDKDQLMQQLANLLAPVPAGLSPMEQAHVESRESIRQFGYAVVECGSRVAAEIATALLQLLRPSMQTQVALRYLQDEQAAWTVGDQAAEVDGYAAELRQIYVCLQLLYSIVTASGDNTGSGTLRLNSSMAAAGLRHLFDLLIVARPISDMASQVLHTLLQRFDEVPPVSAGSMRIHWYESDADVLQSVARSTLAGIVALGFDDAESMALSSCHGVELAKVNADSWEGAARSVSPEMPVLVIPDEDEVRVERLANALHSGVHISDSSQHKSLLPVSSHTDNASQTVTSSDDPETSGLLAELDEFDRELDALL</sequence>
<feature type="compositionally biased region" description="Low complexity" evidence="1">
    <location>
        <begin position="2530"/>
        <end position="2555"/>
    </location>
</feature>
<feature type="compositionally biased region" description="Polar residues" evidence="1">
    <location>
        <begin position="1460"/>
        <end position="1491"/>
    </location>
</feature>